<accession>A0A1Y6C5H6</accession>
<name>A0A1Y6C5H6_9PROT</name>
<feature type="transmembrane region" description="Helical" evidence="5">
    <location>
        <begin position="132"/>
        <end position="153"/>
    </location>
</feature>
<dbReference type="STRING" id="560819.SAMN05428998_11317"/>
<dbReference type="AlphaFoldDB" id="A0A1Y6C5H6"/>
<evidence type="ECO:0000256" key="2">
    <source>
        <dbReference type="ARBA" id="ARBA00022692"/>
    </source>
</evidence>
<organism evidence="6 7">
    <name type="scientific">Tistlia consotensis USBA 355</name>
    <dbReference type="NCBI Taxonomy" id="560819"/>
    <lineage>
        <taxon>Bacteria</taxon>
        <taxon>Pseudomonadati</taxon>
        <taxon>Pseudomonadota</taxon>
        <taxon>Alphaproteobacteria</taxon>
        <taxon>Rhodospirillales</taxon>
        <taxon>Rhodovibrionaceae</taxon>
        <taxon>Tistlia</taxon>
    </lineage>
</organism>
<protein>
    <submittedName>
        <fullName evidence="6">Uncharacterized protein involved in cysteine biosynthesis</fullName>
    </submittedName>
</protein>
<reference evidence="6 7" key="1">
    <citation type="submission" date="2017-04" db="EMBL/GenBank/DDBJ databases">
        <authorList>
            <person name="Afonso C.L."/>
            <person name="Miller P.J."/>
            <person name="Scott M.A."/>
            <person name="Spackman E."/>
            <person name="Goraichik I."/>
            <person name="Dimitrov K.M."/>
            <person name="Suarez D.L."/>
            <person name="Swayne D.E."/>
        </authorList>
    </citation>
    <scope>NUCLEOTIDE SEQUENCE [LARGE SCALE GENOMIC DNA]</scope>
    <source>
        <strain evidence="6 7">USBA 355</strain>
    </source>
</reference>
<feature type="transmembrane region" description="Helical" evidence="5">
    <location>
        <begin position="20"/>
        <end position="43"/>
    </location>
</feature>
<evidence type="ECO:0000256" key="5">
    <source>
        <dbReference type="SAM" id="Phobius"/>
    </source>
</evidence>
<keyword evidence="4 5" id="KW-0472">Membrane</keyword>
<dbReference type="RefSeq" id="WP_085123700.1">
    <property type="nucleotide sequence ID" value="NZ_FWZX01000013.1"/>
</dbReference>
<keyword evidence="2 5" id="KW-0812">Transmembrane</keyword>
<feature type="transmembrane region" description="Helical" evidence="5">
    <location>
        <begin position="73"/>
        <end position="99"/>
    </location>
</feature>
<evidence type="ECO:0000313" key="6">
    <source>
        <dbReference type="EMBL" id="SMF38332.1"/>
    </source>
</evidence>
<evidence type="ECO:0000256" key="3">
    <source>
        <dbReference type="ARBA" id="ARBA00022989"/>
    </source>
</evidence>
<dbReference type="Pfam" id="PF07264">
    <property type="entry name" value="EI24"/>
    <property type="match status" value="1"/>
</dbReference>
<sequence length="237" mass="25965">MIADLAKAFGQLSDPAARGVLWRALFFSLLTFVALWVAAGFGLSYVGDGLVAWIQAQGVGGWLLSVVEVLFGLAWLSALILVSFFLFPAFVATVLSFLLDDVCRAVEARHFPGLPPAREPPLMEEILDGLRFAAVTIGLNLLALPLYLLLLFIPPANVLLYYGLNGYLFGREYFELVAARRLEGGQARTLRKRNGGSVFLSGAVIALLLTLPLINIITPIVATAFMLHRFEKMRRRG</sequence>
<dbReference type="Proteomes" id="UP000192917">
    <property type="component" value="Unassembled WGS sequence"/>
</dbReference>
<evidence type="ECO:0000256" key="4">
    <source>
        <dbReference type="ARBA" id="ARBA00023136"/>
    </source>
</evidence>
<keyword evidence="3 5" id="KW-1133">Transmembrane helix</keyword>
<dbReference type="InterPro" id="IPR059112">
    <property type="entry name" value="CysZ/EI24"/>
</dbReference>
<dbReference type="EMBL" id="FWZX01000013">
    <property type="protein sequence ID" value="SMF38332.1"/>
    <property type="molecule type" value="Genomic_DNA"/>
</dbReference>
<evidence type="ECO:0000313" key="7">
    <source>
        <dbReference type="Proteomes" id="UP000192917"/>
    </source>
</evidence>
<proteinExistence type="predicted"/>
<keyword evidence="7" id="KW-1185">Reference proteome</keyword>
<gene>
    <name evidence="6" type="ORF">SAMN05428998_11317</name>
</gene>
<feature type="transmembrane region" description="Helical" evidence="5">
    <location>
        <begin position="198"/>
        <end position="227"/>
    </location>
</feature>
<evidence type="ECO:0000256" key="1">
    <source>
        <dbReference type="ARBA" id="ARBA00004141"/>
    </source>
</evidence>
<comment type="subcellular location">
    <subcellularLocation>
        <location evidence="1">Membrane</location>
        <topology evidence="1">Multi-pass membrane protein</topology>
    </subcellularLocation>
</comment>